<dbReference type="InterPro" id="IPR033464">
    <property type="entry name" value="CSN8_PSD8_EIF3K"/>
</dbReference>
<dbReference type="Gene3D" id="1.25.40.990">
    <property type="match status" value="1"/>
</dbReference>
<dbReference type="PANTHER" id="PTHR13339:SF0">
    <property type="entry name" value="COP9 SIGNALOSOME COMPLEX SUBUNIT 8"/>
    <property type="match status" value="1"/>
</dbReference>
<dbReference type="Proteomes" id="UP001141327">
    <property type="component" value="Unassembled WGS sequence"/>
</dbReference>
<keyword evidence="8" id="KW-1185">Reference proteome</keyword>
<dbReference type="Pfam" id="PF10075">
    <property type="entry name" value="CSN8_PSD8_EIF3K"/>
    <property type="match status" value="1"/>
</dbReference>
<organism evidence="7 8">
    <name type="scientific">Paratrimastix pyriformis</name>
    <dbReference type="NCBI Taxonomy" id="342808"/>
    <lineage>
        <taxon>Eukaryota</taxon>
        <taxon>Metamonada</taxon>
        <taxon>Preaxostyla</taxon>
        <taxon>Paratrimastigidae</taxon>
        <taxon>Paratrimastix</taxon>
    </lineage>
</organism>
<gene>
    <name evidence="7" type="ORF">PAPYR_8876</name>
</gene>
<dbReference type="EMBL" id="JAPMOS010000084">
    <property type="protein sequence ID" value="KAJ4456033.1"/>
    <property type="molecule type" value="Genomic_DNA"/>
</dbReference>
<reference evidence="7" key="1">
    <citation type="journal article" date="2022" name="bioRxiv">
        <title>Genomics of Preaxostyla Flagellates Illuminates Evolutionary Transitions and the Path Towards Mitochondrial Loss.</title>
        <authorList>
            <person name="Novak L.V.F."/>
            <person name="Treitli S.C."/>
            <person name="Pyrih J."/>
            <person name="Halakuc P."/>
            <person name="Pipaliya S.V."/>
            <person name="Vacek V."/>
            <person name="Brzon O."/>
            <person name="Soukal P."/>
            <person name="Eme L."/>
            <person name="Dacks J.B."/>
            <person name="Karnkowska A."/>
            <person name="Elias M."/>
            <person name="Hampl V."/>
        </authorList>
    </citation>
    <scope>NUCLEOTIDE SEQUENCE</scope>
    <source>
        <strain evidence="7">RCP-MX</strain>
    </source>
</reference>
<keyword evidence="5" id="KW-0539">Nucleus</keyword>
<name>A0ABQ8UD86_9EUKA</name>
<evidence type="ECO:0000256" key="4">
    <source>
        <dbReference type="ARBA" id="ARBA00022790"/>
    </source>
</evidence>
<sequence length="200" mass="22164">MDPLAKLGEDINAAIAKKNFREAAKCLVEFELQACNQPMDAIAPTITMEMLALLVLEDYNNARYLWKRLPPAAKRTRDLARAWMMGAALFKKDYPAFYAASNHAWNARCRVFVDRILETVRAKNAETIGRSYTVVSIGDIAPALGMTPDEALAFARTHGWEYDAATRMVKPVAPPPRVTAEAASLDLISNMTQYVIGLDA</sequence>
<accession>A0ABQ8UD86</accession>
<evidence type="ECO:0000256" key="2">
    <source>
        <dbReference type="ARBA" id="ARBA00004496"/>
    </source>
</evidence>
<comment type="subcellular location">
    <subcellularLocation>
        <location evidence="2">Cytoplasm</location>
    </subcellularLocation>
    <subcellularLocation>
        <location evidence="1">Nucleus</location>
    </subcellularLocation>
</comment>
<protein>
    <submittedName>
        <fullName evidence="7">COP9 signalosome complex subunit 8</fullName>
    </submittedName>
</protein>
<dbReference type="InterPro" id="IPR033205">
    <property type="entry name" value="COP9_CSN8"/>
</dbReference>
<keyword evidence="3" id="KW-0963">Cytoplasm</keyword>
<comment type="caution">
    <text evidence="7">The sequence shown here is derived from an EMBL/GenBank/DDBJ whole genome shotgun (WGS) entry which is preliminary data.</text>
</comment>
<feature type="domain" description="CSN8/PSMD8/EIF3K" evidence="6">
    <location>
        <begin position="45"/>
        <end position="171"/>
    </location>
</feature>
<evidence type="ECO:0000313" key="8">
    <source>
        <dbReference type="Proteomes" id="UP001141327"/>
    </source>
</evidence>
<evidence type="ECO:0000259" key="6">
    <source>
        <dbReference type="Pfam" id="PF10075"/>
    </source>
</evidence>
<keyword evidence="4" id="KW-0736">Signalosome</keyword>
<evidence type="ECO:0000256" key="3">
    <source>
        <dbReference type="ARBA" id="ARBA00022490"/>
    </source>
</evidence>
<evidence type="ECO:0000256" key="1">
    <source>
        <dbReference type="ARBA" id="ARBA00004123"/>
    </source>
</evidence>
<proteinExistence type="predicted"/>
<evidence type="ECO:0000313" key="7">
    <source>
        <dbReference type="EMBL" id="KAJ4456033.1"/>
    </source>
</evidence>
<evidence type="ECO:0000256" key="5">
    <source>
        <dbReference type="ARBA" id="ARBA00023242"/>
    </source>
</evidence>
<dbReference type="PANTHER" id="PTHR13339">
    <property type="entry name" value="COP9 SIGNALOSOME COMPLEX SUBUNIT 8"/>
    <property type="match status" value="1"/>
</dbReference>